<dbReference type="AlphaFoldDB" id="A0A1I7WZN8"/>
<feature type="compositionally biased region" description="Polar residues" evidence="1">
    <location>
        <begin position="247"/>
        <end position="259"/>
    </location>
</feature>
<evidence type="ECO:0000256" key="1">
    <source>
        <dbReference type="SAM" id="MobiDB-lite"/>
    </source>
</evidence>
<organism evidence="2 3">
    <name type="scientific">Heterorhabditis bacteriophora</name>
    <name type="common">Entomopathogenic nematode worm</name>
    <dbReference type="NCBI Taxonomy" id="37862"/>
    <lineage>
        <taxon>Eukaryota</taxon>
        <taxon>Metazoa</taxon>
        <taxon>Ecdysozoa</taxon>
        <taxon>Nematoda</taxon>
        <taxon>Chromadorea</taxon>
        <taxon>Rhabditida</taxon>
        <taxon>Rhabditina</taxon>
        <taxon>Rhabditomorpha</taxon>
        <taxon>Strongyloidea</taxon>
        <taxon>Heterorhabditidae</taxon>
        <taxon>Heterorhabditis</taxon>
    </lineage>
</organism>
<feature type="region of interest" description="Disordered" evidence="1">
    <location>
        <begin position="44"/>
        <end position="67"/>
    </location>
</feature>
<protein>
    <submittedName>
        <fullName evidence="3">Uncharacterized protein</fullName>
    </submittedName>
</protein>
<evidence type="ECO:0000313" key="3">
    <source>
        <dbReference type="WBParaSite" id="Hba_10647"/>
    </source>
</evidence>
<evidence type="ECO:0000313" key="2">
    <source>
        <dbReference type="Proteomes" id="UP000095283"/>
    </source>
</evidence>
<sequence length="271" mass="30080">MAWSVSIYGHPGYDKEMRVSALPYSPPVEIPKPVQKETMNQLRSSFNLPDTGSTTHTPPTSVPSDENNITSLTAQTTRSVPYYSHSTTAYLAHQPTVGAEGPSNPMSQPFMSTFAQHQMPFATQFSNTNFIQNGAQHFTAEQLAVAFIQQQQAQEQVPLSHSTESTIVSSSNSIAPPPPPVHPWPDENKENGSGDEPVWVLRDSYLKRMQRDEREQVSEWREETTTPTADATLDNDELETDRLLLSSADQSGLIGQSTQNKKKNSKESVYL</sequence>
<feature type="compositionally biased region" description="Basic and acidic residues" evidence="1">
    <location>
        <begin position="210"/>
        <end position="224"/>
    </location>
</feature>
<keyword evidence="2" id="KW-1185">Reference proteome</keyword>
<name>A0A1I7WZN8_HETBA</name>
<feature type="compositionally biased region" description="Low complexity" evidence="1">
    <location>
        <begin position="160"/>
        <end position="174"/>
    </location>
</feature>
<dbReference type="Proteomes" id="UP000095283">
    <property type="component" value="Unplaced"/>
</dbReference>
<proteinExistence type="predicted"/>
<dbReference type="WBParaSite" id="Hba_10647">
    <property type="protein sequence ID" value="Hba_10647"/>
    <property type="gene ID" value="Hba_10647"/>
</dbReference>
<accession>A0A1I7WZN8</accession>
<reference evidence="3" key="1">
    <citation type="submission" date="2016-11" db="UniProtKB">
        <authorList>
            <consortium name="WormBaseParasite"/>
        </authorList>
    </citation>
    <scope>IDENTIFICATION</scope>
</reference>
<feature type="region of interest" description="Disordered" evidence="1">
    <location>
        <begin position="160"/>
        <end position="197"/>
    </location>
</feature>
<feature type="compositionally biased region" description="Low complexity" evidence="1">
    <location>
        <begin position="51"/>
        <end position="64"/>
    </location>
</feature>
<feature type="region of interest" description="Disordered" evidence="1">
    <location>
        <begin position="210"/>
        <end position="271"/>
    </location>
</feature>